<dbReference type="PRINTS" id="PR00422">
    <property type="entry name" value="TRANSFERRIN"/>
</dbReference>
<keyword evidence="1" id="KW-0812">Transmembrane</keyword>
<organism evidence="4 5">
    <name type="scientific">Bombyx mandarina</name>
    <name type="common">Wild silk moth</name>
    <name type="synonym">Wild silkworm</name>
    <dbReference type="NCBI Taxonomy" id="7092"/>
    <lineage>
        <taxon>Eukaryota</taxon>
        <taxon>Metazoa</taxon>
        <taxon>Ecdysozoa</taxon>
        <taxon>Arthropoda</taxon>
        <taxon>Hexapoda</taxon>
        <taxon>Insecta</taxon>
        <taxon>Pterygota</taxon>
        <taxon>Neoptera</taxon>
        <taxon>Endopterygota</taxon>
        <taxon>Lepidoptera</taxon>
        <taxon>Glossata</taxon>
        <taxon>Ditrysia</taxon>
        <taxon>Bombycoidea</taxon>
        <taxon>Bombycidae</taxon>
        <taxon>Bombycinae</taxon>
        <taxon>Bombyx</taxon>
    </lineage>
</organism>
<evidence type="ECO:0000259" key="3">
    <source>
        <dbReference type="PROSITE" id="PS51408"/>
    </source>
</evidence>
<accession>A0A6J2JPA2</accession>
<dbReference type="GO" id="GO:0055037">
    <property type="term" value="C:recycling endosome"/>
    <property type="evidence" value="ECO:0007669"/>
    <property type="project" value="TreeGrafter"/>
</dbReference>
<evidence type="ECO:0000313" key="5">
    <source>
        <dbReference type="RefSeq" id="XP_028030847.1"/>
    </source>
</evidence>
<dbReference type="Proteomes" id="UP000504629">
    <property type="component" value="Unplaced"/>
</dbReference>
<name>A0A6J2JPA2_BOMMA</name>
<feature type="transmembrane region" description="Helical" evidence="1">
    <location>
        <begin position="692"/>
        <end position="712"/>
    </location>
</feature>
<dbReference type="SMART" id="SM00094">
    <property type="entry name" value="TR_FER"/>
    <property type="match status" value="1"/>
</dbReference>
<dbReference type="GO" id="GO:0005769">
    <property type="term" value="C:early endosome"/>
    <property type="evidence" value="ECO:0007669"/>
    <property type="project" value="TreeGrafter"/>
</dbReference>
<sequence length="713" mass="78608">MPSVSSVLVFFSLLDVVLLQRTGSGTNGNLRLCVVEGRGSYKRAPKFCPVLDAEDSGAECVIGTDRLDCLRRIHKGTVDFGVFSPEDLVAAQWANVDVLVTNELRMRARPFERSVVAVVNRKILPDSSTSVHAVLRNTTLCHPGVGVDDIRPLSDTLSGYLESLVLERSCDPDLSLTENRVKSLSEYFGKACKAGAWLPDSTRDAELKRKYSSMCAACGNPSKCSASDVYWGNSGALACLGNGAGDVTWAELDDVNSYFALTPSTNPPSSAADQFAYLCRDGTWQDLNNNPEPCVWLHRPWPVIVAKKKAAEAVASLDRILTNTSITVDQHWRGALAALMEIHQAQPEKLQPPKAPLDYLARAKGFREAYSQTGCDPPRFITLCTTSFLAKAKCEWLSEAGAVYGIAPPLQCVVRKDMQECMKSVSTGESDVTVGNSDWLVKGKRDLSIAPVLHEATPIVEKTSTVVAYVRKDSEISSMVDLRGKKAAFPRHDGAAWHSVLRYITENQKITCSDLVGEYFEEICAPGVGDQNPGGKLKDCYEEGEMDPLRYLAEGKTDVAFVSINSFNLFKGMPSMDASNIRPLCPDENQMYCFISWSNVGHVFAANNVTDSRRHEIVNVMTKLDQLFGKHPPFHNPMFSMYGAFNHEMDVIFHNNTKTLATDAMLATHPYDKIPLNFEREISKMTDFVCAYGVNMTPSLFLLISLVVFVILR</sequence>
<keyword evidence="1" id="KW-1133">Transmembrane helix</keyword>
<keyword evidence="1" id="KW-0472">Membrane</keyword>
<dbReference type="PANTHER" id="PTHR11485">
    <property type="entry name" value="TRANSFERRIN"/>
    <property type="match status" value="1"/>
</dbReference>
<keyword evidence="2" id="KW-0732">Signal</keyword>
<dbReference type="PANTHER" id="PTHR11485:SF54">
    <property type="entry name" value="TRANSFERRIN"/>
    <property type="match status" value="1"/>
</dbReference>
<feature type="domain" description="Transferrin-like" evidence="3">
    <location>
        <begin position="381"/>
        <end position="687"/>
    </location>
</feature>
<dbReference type="Pfam" id="PF00405">
    <property type="entry name" value="Transferrin"/>
    <property type="match status" value="2"/>
</dbReference>
<proteinExistence type="predicted"/>
<evidence type="ECO:0000256" key="1">
    <source>
        <dbReference type="SAM" id="Phobius"/>
    </source>
</evidence>
<dbReference type="InterPro" id="IPR001156">
    <property type="entry name" value="Transferrin-like_dom"/>
</dbReference>
<dbReference type="Gene3D" id="3.40.190.10">
    <property type="entry name" value="Periplasmic binding protein-like II"/>
    <property type="match status" value="3"/>
</dbReference>
<feature type="domain" description="Transferrin-like" evidence="3">
    <location>
        <begin position="30"/>
        <end position="368"/>
    </location>
</feature>
<dbReference type="GO" id="GO:0005615">
    <property type="term" value="C:extracellular space"/>
    <property type="evidence" value="ECO:0007669"/>
    <property type="project" value="TreeGrafter"/>
</dbReference>
<dbReference type="KEGG" id="bman:114243529"/>
<dbReference type="RefSeq" id="XP_028030847.1">
    <property type="nucleotide sequence ID" value="XM_028175046.1"/>
</dbReference>
<dbReference type="GeneID" id="114243529"/>
<reference evidence="5" key="1">
    <citation type="submission" date="2025-08" db="UniProtKB">
        <authorList>
            <consortium name="RefSeq"/>
        </authorList>
    </citation>
    <scope>IDENTIFICATION</scope>
    <source>
        <tissue evidence="5">Silk gland</tissue>
    </source>
</reference>
<evidence type="ECO:0000313" key="4">
    <source>
        <dbReference type="Proteomes" id="UP000504629"/>
    </source>
</evidence>
<dbReference type="SUPFAM" id="SSF53850">
    <property type="entry name" value="Periplasmic binding protein-like II"/>
    <property type="match status" value="2"/>
</dbReference>
<evidence type="ECO:0000256" key="2">
    <source>
        <dbReference type="SAM" id="SignalP"/>
    </source>
</evidence>
<dbReference type="OrthoDB" id="8170333at2759"/>
<keyword evidence="4" id="KW-1185">Reference proteome</keyword>
<dbReference type="AlphaFoldDB" id="A0A6J2JPA2"/>
<dbReference type="GO" id="GO:0005886">
    <property type="term" value="C:plasma membrane"/>
    <property type="evidence" value="ECO:0007669"/>
    <property type="project" value="TreeGrafter"/>
</dbReference>
<protein>
    <submittedName>
        <fullName evidence="5">Transferrin-like</fullName>
    </submittedName>
</protein>
<dbReference type="PROSITE" id="PS51408">
    <property type="entry name" value="TRANSFERRIN_LIKE_4"/>
    <property type="match status" value="2"/>
</dbReference>
<feature type="chain" id="PRO_5026701698" evidence="2">
    <location>
        <begin position="20"/>
        <end position="713"/>
    </location>
</feature>
<feature type="signal peptide" evidence="2">
    <location>
        <begin position="1"/>
        <end position="19"/>
    </location>
</feature>
<dbReference type="GO" id="GO:0006826">
    <property type="term" value="P:iron ion transport"/>
    <property type="evidence" value="ECO:0007669"/>
    <property type="project" value="TreeGrafter"/>
</dbReference>
<gene>
    <name evidence="5" type="primary">LOC114243529</name>
</gene>
<dbReference type="CDD" id="cd13529">
    <property type="entry name" value="PBP2_transferrin"/>
    <property type="match status" value="1"/>
</dbReference>